<evidence type="ECO:0000256" key="5">
    <source>
        <dbReference type="ARBA" id="ARBA00020020"/>
    </source>
</evidence>
<dbReference type="RefSeq" id="WP_147803442.1">
    <property type="nucleotide sequence ID" value="NZ_CP144914.1"/>
</dbReference>
<sequence>MPMNKKEVLQTMETIAVYLEIKGENAFRVSAYRKAAQALEKDERSLEQIEDPASLSGIGKGTAAIIEDLRQTGTTELLEELQQEVPEGLIPLLKLPGLGGKKIGRLYKELGVTNAEQLKQACEDHKIQDLSGFGKKSEDKILEAVNDMGKRPERLPLASVYPAVEDLGQKLENIKEIKRWELAGSFRRGRETVKDLDFIVATEKPAEVKESILAFSGIEAVIGRGDTKISLEFRYGDDIIPVDFRLIEDRSFASTLHHFTGSKDHNVLMRQRAKERGEKISEYGVEVEETGEKIYFNSESEFFSHYGLPFIPPEVREGAWELEETFEDLLSFEDIRGDLHMHTTWSDGAQSLEEMMDRCADKGYTFMAVTDHSQYLKVANGLTVERLKRQHEEIRTLQKEKGIRVFTGIEMDILPDGTLDYEDEVLEGIDFVIASIHSSFQQDEETIMKRLINACRNPHVNMIAHPTGRLIGRRSGYAVNMEKLIETAAETNTILELNANPNRLDLSAENLKKAQAAGVKVAINTDAHHYDMLEDMITGVKTARRAGLKRHNVVNTWTISELKSFLHLSDSTT</sequence>
<dbReference type="Gene3D" id="1.10.150.20">
    <property type="entry name" value="5' to 3' exonuclease, C-terminal subdomain"/>
    <property type="match status" value="1"/>
</dbReference>
<evidence type="ECO:0000256" key="18">
    <source>
        <dbReference type="ARBA" id="ARBA00044632"/>
    </source>
</evidence>
<comment type="function">
    <text evidence="20">Repair polymerase that plays a key role in base-excision repair. During this process, the damaged base is excised by specific DNA glycosylases, the DNA backbone is nicked at the abasic site by an apurinic/apyrimidic (AP) endonuclease, and POLB removes 5'-deoxyribose-phosphate from the preincised AP site acting as a 5'-deoxyribose-phosphate lyase (5'-dRP lyase); through its DNA polymerase activity, it adds one nucleotide to the 3' end of the arising single-nucleotide gap. Conducts 'gap-filling' DNA synthesis in a stepwise distributive fashion rather than in a processive fashion as for other DNA polymerases. It is also able to cleave sugar-phosphate bonds 3' to an intact AP site, acting as an AP lyase.</text>
</comment>
<evidence type="ECO:0000256" key="3">
    <source>
        <dbReference type="ARBA" id="ARBA00012417"/>
    </source>
</evidence>
<evidence type="ECO:0000256" key="15">
    <source>
        <dbReference type="ARBA" id="ARBA00023204"/>
    </source>
</evidence>
<evidence type="ECO:0000313" key="26">
    <source>
        <dbReference type="Proteomes" id="UP000321816"/>
    </source>
</evidence>
<evidence type="ECO:0000256" key="6">
    <source>
        <dbReference type="ARBA" id="ARBA00022481"/>
    </source>
</evidence>
<dbReference type="SUPFAM" id="SSF47802">
    <property type="entry name" value="DNA polymerase beta, N-terminal domain-like"/>
    <property type="match status" value="1"/>
</dbReference>
<dbReference type="CDD" id="cd00141">
    <property type="entry name" value="NT_POLXc"/>
    <property type="match status" value="1"/>
</dbReference>
<evidence type="ECO:0000256" key="16">
    <source>
        <dbReference type="ARBA" id="ARBA00035717"/>
    </source>
</evidence>
<feature type="domain" description="DNA-directed DNA polymerase X" evidence="24">
    <location>
        <begin position="2"/>
        <end position="317"/>
    </location>
</feature>
<evidence type="ECO:0000256" key="8">
    <source>
        <dbReference type="ARBA" id="ARBA00022679"/>
    </source>
</evidence>
<dbReference type="PANTHER" id="PTHR36928">
    <property type="entry name" value="PHOSPHATASE YCDX-RELATED"/>
    <property type="match status" value="1"/>
</dbReference>
<comment type="cofactor">
    <cofactor evidence="1">
        <name>Mg(2+)</name>
        <dbReference type="ChEBI" id="CHEBI:18420"/>
    </cofactor>
</comment>
<dbReference type="InterPro" id="IPR022311">
    <property type="entry name" value="PolX-like"/>
</dbReference>
<keyword evidence="11" id="KW-0227">DNA damage</keyword>
<dbReference type="PANTHER" id="PTHR36928:SF1">
    <property type="entry name" value="PHOSPHATASE YCDX-RELATED"/>
    <property type="match status" value="1"/>
</dbReference>
<dbReference type="InterPro" id="IPR037160">
    <property type="entry name" value="DNA_Pol_thumb_sf"/>
</dbReference>
<keyword evidence="26" id="KW-1185">Reference proteome</keyword>
<dbReference type="InterPro" id="IPR027421">
    <property type="entry name" value="DNA_pol_lamdba_lyase_dom_sf"/>
</dbReference>
<dbReference type="GO" id="GO:0005829">
    <property type="term" value="C:cytosol"/>
    <property type="evidence" value="ECO:0007669"/>
    <property type="project" value="TreeGrafter"/>
</dbReference>
<dbReference type="GO" id="GO:0004527">
    <property type="term" value="F:exonuclease activity"/>
    <property type="evidence" value="ECO:0007669"/>
    <property type="project" value="UniProtKB-KW"/>
</dbReference>
<dbReference type="EMBL" id="CP144914">
    <property type="protein sequence ID" value="WWD81668.1"/>
    <property type="molecule type" value="Genomic_DNA"/>
</dbReference>
<dbReference type="SMART" id="SM00481">
    <property type="entry name" value="POLIIIAc"/>
    <property type="match status" value="1"/>
</dbReference>
<dbReference type="GO" id="GO:0003677">
    <property type="term" value="F:DNA binding"/>
    <property type="evidence" value="ECO:0007669"/>
    <property type="project" value="InterPro"/>
</dbReference>
<evidence type="ECO:0000256" key="13">
    <source>
        <dbReference type="ARBA" id="ARBA00022932"/>
    </source>
</evidence>
<dbReference type="GO" id="GO:0140078">
    <property type="term" value="F:class I DNA-(apurinic or apyrimidinic site) endonuclease activity"/>
    <property type="evidence" value="ECO:0007669"/>
    <property type="project" value="UniProtKB-EC"/>
</dbReference>
<feature type="domain" description="Helix-hairpin-helix DNA-binding motif class 1" evidence="22">
    <location>
        <begin position="125"/>
        <end position="144"/>
    </location>
</feature>
<dbReference type="Gene3D" id="3.30.460.10">
    <property type="entry name" value="Beta Polymerase, domain 2"/>
    <property type="match status" value="1"/>
</dbReference>
<dbReference type="Pfam" id="PF14791">
    <property type="entry name" value="DNA_pol_B_thumb"/>
    <property type="match status" value="1"/>
</dbReference>
<feature type="domain" description="Polymerase/histidinol phosphatase N-terminal" evidence="23">
    <location>
        <begin position="337"/>
        <end position="415"/>
    </location>
</feature>
<keyword evidence="13" id="KW-0239">DNA-directed DNA polymerase</keyword>
<evidence type="ECO:0000259" key="24">
    <source>
        <dbReference type="SMART" id="SM00483"/>
    </source>
</evidence>
<evidence type="ECO:0000256" key="7">
    <source>
        <dbReference type="ARBA" id="ARBA00022634"/>
    </source>
</evidence>
<evidence type="ECO:0000256" key="10">
    <source>
        <dbReference type="ARBA" id="ARBA00022705"/>
    </source>
</evidence>
<dbReference type="InterPro" id="IPR003141">
    <property type="entry name" value="Pol/His_phosphatase_N"/>
</dbReference>
<keyword evidence="6" id="KW-0488">Methylation</keyword>
<keyword evidence="12" id="KW-0832">Ubl conjugation</keyword>
<dbReference type="InterPro" id="IPR043519">
    <property type="entry name" value="NT_sf"/>
</dbReference>
<name>A0A5C7F5A2_9BACI</name>
<keyword evidence="25" id="KW-0269">Exonuclease</keyword>
<dbReference type="InterPro" id="IPR010996">
    <property type="entry name" value="HHH_MUS81"/>
</dbReference>
<feature type="domain" description="Helix-hairpin-helix DNA-binding motif class 1" evidence="22">
    <location>
        <begin position="90"/>
        <end position="109"/>
    </location>
</feature>
<dbReference type="NCBIfam" id="NF006375">
    <property type="entry name" value="PRK08609.1"/>
    <property type="match status" value="1"/>
</dbReference>
<evidence type="ECO:0000256" key="12">
    <source>
        <dbReference type="ARBA" id="ARBA00022843"/>
    </source>
</evidence>
<dbReference type="SUPFAM" id="SSF89550">
    <property type="entry name" value="PHP domain-like"/>
    <property type="match status" value="1"/>
</dbReference>
<dbReference type="InterPro" id="IPR016195">
    <property type="entry name" value="Pol/histidinol_Pase-like"/>
</dbReference>
<evidence type="ECO:0000259" key="23">
    <source>
        <dbReference type="SMART" id="SM00481"/>
    </source>
</evidence>
<dbReference type="SMART" id="SM00278">
    <property type="entry name" value="HhH1"/>
    <property type="match status" value="2"/>
</dbReference>
<keyword evidence="15" id="KW-0234">DNA repair</keyword>
<accession>A0A5C7F5A2</accession>
<dbReference type="InterPro" id="IPR002054">
    <property type="entry name" value="DNA-dir_DNA_pol_X"/>
</dbReference>
<dbReference type="GO" id="GO:0008270">
    <property type="term" value="F:zinc ion binding"/>
    <property type="evidence" value="ECO:0007669"/>
    <property type="project" value="TreeGrafter"/>
</dbReference>
<keyword evidence="9" id="KW-0548">Nucleotidyltransferase</keyword>
<comment type="subcellular location">
    <subcellularLocation>
        <location evidence="2">Cytoplasm</location>
    </subcellularLocation>
</comment>
<dbReference type="InterPro" id="IPR047967">
    <property type="entry name" value="PolX_PHP"/>
</dbReference>
<dbReference type="Gene3D" id="1.10.150.110">
    <property type="entry name" value="DNA polymerase beta, N-terminal domain-like"/>
    <property type="match status" value="1"/>
</dbReference>
<evidence type="ECO:0000256" key="11">
    <source>
        <dbReference type="ARBA" id="ARBA00022763"/>
    </source>
</evidence>
<organism evidence="25 26">
    <name type="scientific">Alkalicoccus halolimnae</name>
    <dbReference type="NCBI Taxonomy" id="1667239"/>
    <lineage>
        <taxon>Bacteria</taxon>
        <taxon>Bacillati</taxon>
        <taxon>Bacillota</taxon>
        <taxon>Bacilli</taxon>
        <taxon>Bacillales</taxon>
        <taxon>Bacillaceae</taxon>
        <taxon>Alkalicoccus</taxon>
    </lineage>
</organism>
<dbReference type="InterPro" id="IPR003583">
    <property type="entry name" value="Hlx-hairpin-Hlx_DNA-bd_motif"/>
</dbReference>
<dbReference type="PRINTS" id="PR00869">
    <property type="entry name" value="DNAPOLX"/>
</dbReference>
<dbReference type="AlphaFoldDB" id="A0A5C7F5A2"/>
<dbReference type="SUPFAM" id="SSF81301">
    <property type="entry name" value="Nucleotidyltransferase"/>
    <property type="match status" value="1"/>
</dbReference>
<dbReference type="InterPro" id="IPR002008">
    <property type="entry name" value="DNA_pol_X_beta-like"/>
</dbReference>
<dbReference type="OrthoDB" id="9808747at2"/>
<dbReference type="InterPro" id="IPR029398">
    <property type="entry name" value="PolB_thumb"/>
</dbReference>
<keyword evidence="14" id="KW-0915">Sodium</keyword>
<comment type="catalytic activity">
    <reaction evidence="21">
        <text>DNA(n) + a 2'-deoxyribonucleoside 5'-triphosphate = DNA(n+1) + diphosphate</text>
        <dbReference type="Rhea" id="RHEA:22508"/>
        <dbReference type="Rhea" id="RHEA-COMP:17339"/>
        <dbReference type="Rhea" id="RHEA-COMP:17340"/>
        <dbReference type="ChEBI" id="CHEBI:33019"/>
        <dbReference type="ChEBI" id="CHEBI:61560"/>
        <dbReference type="ChEBI" id="CHEBI:173112"/>
        <dbReference type="EC" id="2.7.7.7"/>
    </reaction>
</comment>
<evidence type="ECO:0000259" key="22">
    <source>
        <dbReference type="SMART" id="SM00278"/>
    </source>
</evidence>
<evidence type="ECO:0000256" key="1">
    <source>
        <dbReference type="ARBA" id="ARBA00001946"/>
    </source>
</evidence>
<protein>
    <recommendedName>
        <fullName evidence="5">DNA polymerase beta</fullName>
        <ecNumber evidence="3">2.7.7.7</ecNumber>
        <ecNumber evidence="4">4.2.99.18</ecNumber>
    </recommendedName>
    <alternativeName>
        <fullName evidence="16">5'-deoxyribose-phosphate lyase</fullName>
    </alternativeName>
    <alternativeName>
        <fullName evidence="17">AP lyase</fullName>
    </alternativeName>
</protein>
<keyword evidence="8" id="KW-0808">Transferase</keyword>
<dbReference type="InterPro" id="IPR022312">
    <property type="entry name" value="DNA_pol_X"/>
</dbReference>
<comment type="catalytic activity">
    <reaction evidence="19">
        <text>a 5'-end 2'-deoxyribose-2'-deoxyribonucleotide-DNA = (2E,4S)-4-hydroxypenten-2-al-5-phosphate + a 5'-end 5'-phospho-2'-deoxyribonucleoside-DNA + H(+)</text>
        <dbReference type="Rhea" id="RHEA:76255"/>
        <dbReference type="Rhea" id="RHEA-COMP:13180"/>
        <dbReference type="Rhea" id="RHEA-COMP:18657"/>
        <dbReference type="ChEBI" id="CHEBI:15378"/>
        <dbReference type="ChEBI" id="CHEBI:136412"/>
        <dbReference type="ChEBI" id="CHEBI:195194"/>
        <dbReference type="ChEBI" id="CHEBI:195195"/>
    </reaction>
</comment>
<dbReference type="GO" id="GO:0006281">
    <property type="term" value="P:DNA repair"/>
    <property type="evidence" value="ECO:0007669"/>
    <property type="project" value="UniProtKB-KW"/>
</dbReference>
<evidence type="ECO:0000256" key="2">
    <source>
        <dbReference type="ARBA" id="ARBA00004496"/>
    </source>
</evidence>
<dbReference type="InterPro" id="IPR004013">
    <property type="entry name" value="PHP_dom"/>
</dbReference>
<gene>
    <name evidence="25" type="primary">polX</name>
    <name evidence="25" type="ORF">FTX54_012585</name>
</gene>
<reference evidence="25 26" key="1">
    <citation type="submission" date="2024-01" db="EMBL/GenBank/DDBJ databases">
        <title>Complete Genome Sequence of Alkalicoccus halolimnae BZ-SZ-XJ29T, a Moderately Halophilic Bacterium Isolated from a Salt Lake.</title>
        <authorList>
            <person name="Zhao B."/>
        </authorList>
    </citation>
    <scope>NUCLEOTIDE SEQUENCE [LARGE SCALE GENOMIC DNA]</scope>
    <source>
        <strain evidence="25 26">BZ-SZ-XJ29</strain>
    </source>
</reference>
<dbReference type="SMART" id="SM00483">
    <property type="entry name" value="POLXc"/>
    <property type="match status" value="1"/>
</dbReference>
<evidence type="ECO:0000256" key="9">
    <source>
        <dbReference type="ARBA" id="ARBA00022695"/>
    </source>
</evidence>
<evidence type="ECO:0000256" key="14">
    <source>
        <dbReference type="ARBA" id="ARBA00023053"/>
    </source>
</evidence>
<dbReference type="FunFam" id="3.20.20.140:FF:000047">
    <property type="entry name" value="PHP domain-containing protein"/>
    <property type="match status" value="1"/>
</dbReference>
<evidence type="ECO:0000256" key="19">
    <source>
        <dbReference type="ARBA" id="ARBA00044678"/>
    </source>
</evidence>
<dbReference type="GO" id="GO:0003887">
    <property type="term" value="F:DNA-directed DNA polymerase activity"/>
    <property type="evidence" value="ECO:0007669"/>
    <property type="project" value="UniProtKB-KW"/>
</dbReference>
<evidence type="ECO:0000256" key="21">
    <source>
        <dbReference type="ARBA" id="ARBA00049244"/>
    </source>
</evidence>
<keyword evidence="25" id="KW-0540">Nuclease</keyword>
<evidence type="ECO:0000256" key="17">
    <source>
        <dbReference type="ARBA" id="ARBA00035726"/>
    </source>
</evidence>
<dbReference type="KEGG" id="ahal:FTX54_012585"/>
<dbReference type="Pfam" id="PF14520">
    <property type="entry name" value="HHH_5"/>
    <property type="match status" value="1"/>
</dbReference>
<dbReference type="CDD" id="cd07436">
    <property type="entry name" value="PHP_PolX"/>
    <property type="match status" value="1"/>
</dbReference>
<evidence type="ECO:0000256" key="4">
    <source>
        <dbReference type="ARBA" id="ARBA00012720"/>
    </source>
</evidence>
<evidence type="ECO:0000313" key="25">
    <source>
        <dbReference type="EMBL" id="WWD81668.1"/>
    </source>
</evidence>
<dbReference type="Pfam" id="PF02811">
    <property type="entry name" value="PHP"/>
    <property type="match status" value="1"/>
</dbReference>
<dbReference type="PIRSF" id="PIRSF005047">
    <property type="entry name" value="UCP005047_YshC"/>
    <property type="match status" value="1"/>
</dbReference>
<dbReference type="EC" id="2.7.7.7" evidence="3"/>
<keyword evidence="10" id="KW-0235">DNA replication</keyword>
<dbReference type="Gene3D" id="3.30.210.10">
    <property type="entry name" value="DNA polymerase, thumb domain"/>
    <property type="match status" value="1"/>
</dbReference>
<dbReference type="EC" id="4.2.99.18" evidence="4"/>
<dbReference type="SUPFAM" id="SSF158702">
    <property type="entry name" value="Sec63 N-terminal domain-like"/>
    <property type="match status" value="1"/>
</dbReference>
<comment type="catalytic activity">
    <reaction evidence="18">
        <text>2'-deoxyribonucleotide-(2'-deoxyribose 5'-phosphate)-2'-deoxyribonucleotide-DNA = a 3'-end 2'-deoxyribonucleotide-(2,3-dehydro-2,3-deoxyribose 5'-phosphate)-DNA + a 5'-end 5'-phospho-2'-deoxyribonucleoside-DNA + H(+)</text>
        <dbReference type="Rhea" id="RHEA:66592"/>
        <dbReference type="Rhea" id="RHEA-COMP:13180"/>
        <dbReference type="Rhea" id="RHEA-COMP:16897"/>
        <dbReference type="Rhea" id="RHEA-COMP:17067"/>
        <dbReference type="ChEBI" id="CHEBI:15378"/>
        <dbReference type="ChEBI" id="CHEBI:136412"/>
        <dbReference type="ChEBI" id="CHEBI:157695"/>
        <dbReference type="ChEBI" id="CHEBI:167181"/>
        <dbReference type="EC" id="4.2.99.18"/>
    </reaction>
</comment>
<dbReference type="PRINTS" id="PR00870">
    <property type="entry name" value="DNAPOLXBETA"/>
</dbReference>
<dbReference type="Pfam" id="PF14716">
    <property type="entry name" value="HHH_8"/>
    <property type="match status" value="1"/>
</dbReference>
<keyword evidence="25" id="KW-0378">Hydrolase</keyword>
<keyword evidence="7" id="KW-0237">DNA synthesis</keyword>
<dbReference type="Gene3D" id="3.20.20.140">
    <property type="entry name" value="Metal-dependent hydrolases"/>
    <property type="match status" value="1"/>
</dbReference>
<proteinExistence type="predicted"/>
<dbReference type="GO" id="GO:0042578">
    <property type="term" value="F:phosphoric ester hydrolase activity"/>
    <property type="evidence" value="ECO:0007669"/>
    <property type="project" value="TreeGrafter"/>
</dbReference>
<dbReference type="InterPro" id="IPR050243">
    <property type="entry name" value="PHP_phosphatase"/>
</dbReference>
<evidence type="ECO:0000256" key="20">
    <source>
        <dbReference type="ARBA" id="ARBA00045548"/>
    </source>
</evidence>
<dbReference type="Proteomes" id="UP000321816">
    <property type="component" value="Chromosome"/>
</dbReference>